<keyword evidence="1" id="KW-1133">Transmembrane helix</keyword>
<dbReference type="EMBL" id="FNUG01000003">
    <property type="protein sequence ID" value="SEE95854.1"/>
    <property type="molecule type" value="Genomic_DNA"/>
</dbReference>
<dbReference type="RefSeq" id="WP_176763462.1">
    <property type="nucleotide sequence ID" value="NZ_FNGG01000003.1"/>
</dbReference>
<keyword evidence="1" id="KW-0812">Transmembrane</keyword>
<proteinExistence type="predicted"/>
<name>A0A1H5N2P3_9FLAO</name>
<gene>
    <name evidence="2" type="ORF">SAMN04488034_103290</name>
</gene>
<feature type="transmembrane region" description="Helical" evidence="1">
    <location>
        <begin position="32"/>
        <end position="50"/>
    </location>
</feature>
<reference evidence="2 3" key="1">
    <citation type="submission" date="2016-10" db="EMBL/GenBank/DDBJ databases">
        <authorList>
            <person name="de Groot N.N."/>
        </authorList>
    </citation>
    <scope>NUCLEOTIDE SEQUENCE [LARGE SCALE GENOMIC DNA]</scope>
    <source>
        <strain evidence="2 3">DSM 23553</strain>
    </source>
</reference>
<keyword evidence="1" id="KW-0472">Membrane</keyword>
<evidence type="ECO:0000313" key="3">
    <source>
        <dbReference type="Proteomes" id="UP000199448"/>
    </source>
</evidence>
<keyword evidence="3" id="KW-1185">Reference proteome</keyword>
<organism evidence="2 3">
    <name type="scientific">Salinimicrobium catena</name>
    <dbReference type="NCBI Taxonomy" id="390640"/>
    <lineage>
        <taxon>Bacteria</taxon>
        <taxon>Pseudomonadati</taxon>
        <taxon>Bacteroidota</taxon>
        <taxon>Flavobacteriia</taxon>
        <taxon>Flavobacteriales</taxon>
        <taxon>Flavobacteriaceae</taxon>
        <taxon>Salinimicrobium</taxon>
    </lineage>
</organism>
<accession>A0A1H5N2P3</accession>
<sequence>MKAREKHLKGKDVLETYMAHINWDWLFFKGQSIFGGILILGLVVFLFWFAR</sequence>
<protein>
    <submittedName>
        <fullName evidence="2">Uncharacterized protein</fullName>
    </submittedName>
</protein>
<dbReference type="Proteomes" id="UP000199448">
    <property type="component" value="Unassembled WGS sequence"/>
</dbReference>
<dbReference type="AlphaFoldDB" id="A0A1H5N2P3"/>
<evidence type="ECO:0000256" key="1">
    <source>
        <dbReference type="SAM" id="Phobius"/>
    </source>
</evidence>
<evidence type="ECO:0000313" key="2">
    <source>
        <dbReference type="EMBL" id="SEE95854.1"/>
    </source>
</evidence>